<organism evidence="1">
    <name type="scientific">Zea mays</name>
    <name type="common">Maize</name>
    <dbReference type="NCBI Taxonomy" id="4577"/>
    <lineage>
        <taxon>Eukaryota</taxon>
        <taxon>Viridiplantae</taxon>
        <taxon>Streptophyta</taxon>
        <taxon>Embryophyta</taxon>
        <taxon>Tracheophyta</taxon>
        <taxon>Spermatophyta</taxon>
        <taxon>Magnoliopsida</taxon>
        <taxon>Liliopsida</taxon>
        <taxon>Poales</taxon>
        <taxon>Poaceae</taxon>
        <taxon>PACMAD clade</taxon>
        <taxon>Panicoideae</taxon>
        <taxon>Andropogonodae</taxon>
        <taxon>Andropogoneae</taxon>
        <taxon>Tripsacinae</taxon>
        <taxon>Zea</taxon>
    </lineage>
</organism>
<protein>
    <submittedName>
        <fullName evidence="1">Uncharacterized protein</fullName>
    </submittedName>
</protein>
<evidence type="ECO:0000313" key="1">
    <source>
        <dbReference type="EMBL" id="AQL04776.1"/>
    </source>
</evidence>
<dbReference type="AlphaFoldDB" id="A0A1D6P491"/>
<gene>
    <name evidence="1" type="ORF">ZEAMMB73_Zm00001d046635</name>
</gene>
<sequence>MMETSRVTIIEFLCCRMLHDGNRTLIRRRDFACLKNLRCCTCWLNAFLIWNWE</sequence>
<accession>A0A1D6P491</accession>
<dbReference type="EMBL" id="CM000785">
    <property type="protein sequence ID" value="AQL04776.1"/>
    <property type="molecule type" value="Genomic_DNA"/>
</dbReference>
<dbReference type="InParanoid" id="A0A1D6P491"/>
<reference evidence="1" key="1">
    <citation type="submission" date="2015-12" db="EMBL/GenBank/DDBJ databases">
        <title>Update maize B73 reference genome by single molecule sequencing technologies.</title>
        <authorList>
            <consortium name="Maize Genome Sequencing Project"/>
            <person name="Ware D."/>
        </authorList>
    </citation>
    <scope>NUCLEOTIDE SEQUENCE</scope>
    <source>
        <tissue evidence="1">Seedling</tissue>
    </source>
</reference>
<name>A0A1D6P491_MAIZE</name>
<proteinExistence type="predicted"/>